<keyword evidence="2" id="KW-0472">Membrane</keyword>
<feature type="transmembrane region" description="Helical" evidence="2">
    <location>
        <begin position="27"/>
        <end position="55"/>
    </location>
</feature>
<keyword evidence="2" id="KW-1133">Transmembrane helix</keyword>
<protein>
    <submittedName>
        <fullName evidence="3">Uncharacterized protein</fullName>
    </submittedName>
</protein>
<reference evidence="3 4" key="1">
    <citation type="submission" date="2022-07" db="EMBL/GenBank/DDBJ databases">
        <title>Bombella genomes.</title>
        <authorList>
            <person name="Harer L."/>
            <person name="Styblova S."/>
            <person name="Ehrmann M."/>
        </authorList>
    </citation>
    <scope>NUCLEOTIDE SEQUENCE [LARGE SCALE GENOMIC DNA]</scope>
    <source>
        <strain evidence="3 4">TMW 2.2556</strain>
    </source>
</reference>
<gene>
    <name evidence="3" type="ORF">NQF89_06180</name>
</gene>
<accession>A0ABT3WQT0</accession>
<dbReference type="EMBL" id="JANIDX010000005">
    <property type="protein sequence ID" value="MCX5620008.1"/>
    <property type="molecule type" value="Genomic_DNA"/>
</dbReference>
<evidence type="ECO:0000313" key="4">
    <source>
        <dbReference type="Proteomes" id="UP001165575"/>
    </source>
</evidence>
<feature type="region of interest" description="Disordered" evidence="1">
    <location>
        <begin position="1"/>
        <end position="22"/>
    </location>
</feature>
<keyword evidence="2" id="KW-0812">Transmembrane</keyword>
<proteinExistence type="predicted"/>
<dbReference type="RefSeq" id="WP_266137783.1">
    <property type="nucleotide sequence ID" value="NZ_JANIDX010000005.1"/>
</dbReference>
<comment type="caution">
    <text evidence="3">The sequence shown here is derived from an EMBL/GenBank/DDBJ whole genome shotgun (WGS) entry which is preliminary data.</text>
</comment>
<evidence type="ECO:0000256" key="1">
    <source>
        <dbReference type="SAM" id="MobiDB-lite"/>
    </source>
</evidence>
<organism evidence="3 4">
    <name type="scientific">Bombella pollinis</name>
    <dbReference type="NCBI Taxonomy" id="2967337"/>
    <lineage>
        <taxon>Bacteria</taxon>
        <taxon>Pseudomonadati</taxon>
        <taxon>Pseudomonadota</taxon>
        <taxon>Alphaproteobacteria</taxon>
        <taxon>Acetobacterales</taxon>
        <taxon>Acetobacteraceae</taxon>
        <taxon>Bombella</taxon>
    </lineage>
</organism>
<evidence type="ECO:0000313" key="3">
    <source>
        <dbReference type="EMBL" id="MCX5620008.1"/>
    </source>
</evidence>
<keyword evidence="4" id="KW-1185">Reference proteome</keyword>
<name>A0ABT3WQT0_9PROT</name>
<evidence type="ECO:0000256" key="2">
    <source>
        <dbReference type="SAM" id="Phobius"/>
    </source>
</evidence>
<dbReference type="Proteomes" id="UP001165575">
    <property type="component" value="Unassembled WGS sequence"/>
</dbReference>
<sequence length="136" mass="14433">METSDMPPTLAESTTNSESVPPHPPRALVAAVIIMGVMIIVGAAALVGIIIYRIVHHAPTPVVRQEAPALSSSLSGPALLSLPRRVGEQVTMMSARPDGALAVMLKDEQGNMRIVLWSPEQARIIAELTMTHPTSP</sequence>